<evidence type="ECO:0000313" key="1">
    <source>
        <dbReference type="EMBL" id="KTC94158.1"/>
    </source>
</evidence>
<dbReference type="PATRIC" id="fig|448.7.peg.2444"/>
<reference evidence="1 2" key="1">
    <citation type="submission" date="2015-11" db="EMBL/GenBank/DDBJ databases">
        <title>Genomic analysis of 38 Legionella species identifies large and diverse effector repertoires.</title>
        <authorList>
            <person name="Burstein D."/>
            <person name="Amaro F."/>
            <person name="Zusman T."/>
            <person name="Lifshitz Z."/>
            <person name="Cohen O."/>
            <person name="Gilbert J.A."/>
            <person name="Pupko T."/>
            <person name="Shuman H.A."/>
            <person name="Segal G."/>
        </authorList>
    </citation>
    <scope>NUCLEOTIDE SEQUENCE [LARGE SCALE GENOMIC DNA]</scope>
    <source>
        <strain evidence="1 2">SE-32A-C8</strain>
    </source>
</reference>
<dbReference type="Proteomes" id="UP000054773">
    <property type="component" value="Unassembled WGS sequence"/>
</dbReference>
<dbReference type="EMBL" id="LNYA01000034">
    <property type="protein sequence ID" value="KTC94158.1"/>
    <property type="molecule type" value="Genomic_DNA"/>
</dbReference>
<protein>
    <submittedName>
        <fullName evidence="1">Uncharacterized protein</fullName>
    </submittedName>
</protein>
<name>A0A0W0TEZ8_LEGER</name>
<evidence type="ECO:0000313" key="2">
    <source>
        <dbReference type="Proteomes" id="UP000054773"/>
    </source>
</evidence>
<keyword evidence="2" id="KW-1185">Reference proteome</keyword>
<dbReference type="AlphaFoldDB" id="A0A0W0TEZ8"/>
<accession>A0A0W0TEZ8</accession>
<organism evidence="1 2">
    <name type="scientific">Legionella erythra</name>
    <dbReference type="NCBI Taxonomy" id="448"/>
    <lineage>
        <taxon>Bacteria</taxon>
        <taxon>Pseudomonadati</taxon>
        <taxon>Pseudomonadota</taxon>
        <taxon>Gammaproteobacteria</taxon>
        <taxon>Legionellales</taxon>
        <taxon>Legionellaceae</taxon>
        <taxon>Legionella</taxon>
    </lineage>
</organism>
<sequence length="100" mass="10963">MSNTLLLLSTTCFKHFIASLLLWRKAFSSTILTGTMDTADKPRYVDSAYSGPSLCIPWSKPLYTMTILTGTMDTADKPRYVDSAYSGQASAYHGPSLCIP</sequence>
<proteinExistence type="predicted"/>
<comment type="caution">
    <text evidence="1">The sequence shown here is derived from an EMBL/GenBank/DDBJ whole genome shotgun (WGS) entry which is preliminary data.</text>
</comment>
<gene>
    <name evidence="1" type="ORF">Lery_2325</name>
</gene>